<accession>A0AAV5T6Z9</accession>
<protein>
    <submittedName>
        <fullName evidence="5">Uncharacterized protein</fullName>
    </submittedName>
</protein>
<gene>
    <name evidence="3" type="ORF">PENTCL1PPCAC_11007</name>
    <name evidence="4" type="ORF">PENTCL1PPCAC_11008</name>
    <name evidence="5" type="ORF">PENTCL1PPCAC_13521</name>
    <name evidence="6" type="ORF">PENTCL1PPCAC_19660</name>
    <name evidence="7" type="ORF">PENTCL1PPCAC_21712</name>
    <name evidence="1" type="ORF">PENTCL1PPCAC_7536</name>
    <name evidence="2" type="ORF">PENTCL1PPCAC_7847</name>
</gene>
<name>A0AAV5T6Z9_9BILA</name>
<evidence type="ECO:0000313" key="6">
    <source>
        <dbReference type="EMBL" id="GMS97485.1"/>
    </source>
</evidence>
<feature type="non-terminal residue" evidence="5">
    <location>
        <position position="1"/>
    </location>
</feature>
<dbReference type="EMBL" id="BTSX01000003">
    <property type="protein sequence ID" value="GMS88833.1"/>
    <property type="molecule type" value="Genomic_DNA"/>
</dbReference>
<keyword evidence="8" id="KW-1185">Reference proteome</keyword>
<dbReference type="EMBL" id="BTSX01000004">
    <property type="protein sequence ID" value="GMS97485.1"/>
    <property type="molecule type" value="Genomic_DNA"/>
</dbReference>
<evidence type="ECO:0000313" key="7">
    <source>
        <dbReference type="EMBL" id="GMS99537.1"/>
    </source>
</evidence>
<dbReference type="EMBL" id="BTSX01000005">
    <property type="protein sequence ID" value="GMS99537.1"/>
    <property type="molecule type" value="Genomic_DNA"/>
</dbReference>
<evidence type="ECO:0000313" key="4">
    <source>
        <dbReference type="EMBL" id="GMS88833.1"/>
    </source>
</evidence>
<organism evidence="5 8">
    <name type="scientific">Pristionchus entomophagus</name>
    <dbReference type="NCBI Taxonomy" id="358040"/>
    <lineage>
        <taxon>Eukaryota</taxon>
        <taxon>Metazoa</taxon>
        <taxon>Ecdysozoa</taxon>
        <taxon>Nematoda</taxon>
        <taxon>Chromadorea</taxon>
        <taxon>Rhabditida</taxon>
        <taxon>Rhabditina</taxon>
        <taxon>Diplogasteromorpha</taxon>
        <taxon>Diplogasteroidea</taxon>
        <taxon>Neodiplogasteridae</taxon>
        <taxon>Pristionchus</taxon>
    </lineage>
</organism>
<evidence type="ECO:0000313" key="2">
    <source>
        <dbReference type="EMBL" id="GMS85672.1"/>
    </source>
</evidence>
<dbReference type="EMBL" id="BTSX01000002">
    <property type="protein sequence ID" value="GMS85672.1"/>
    <property type="molecule type" value="Genomic_DNA"/>
</dbReference>
<reference evidence="5" key="1">
    <citation type="submission" date="2023-10" db="EMBL/GenBank/DDBJ databases">
        <title>Genome assembly of Pristionchus species.</title>
        <authorList>
            <person name="Yoshida K."/>
            <person name="Sommer R.J."/>
        </authorList>
    </citation>
    <scope>NUCLEOTIDE SEQUENCE</scope>
    <source>
        <strain evidence="5">RS0144</strain>
    </source>
</reference>
<dbReference type="EMBL" id="BTSX01000003">
    <property type="protein sequence ID" value="GMS88832.1"/>
    <property type="molecule type" value="Genomic_DNA"/>
</dbReference>
<comment type="caution">
    <text evidence="5">The sequence shown here is derived from an EMBL/GenBank/DDBJ whole genome shotgun (WGS) entry which is preliminary data.</text>
</comment>
<dbReference type="EMBL" id="BTSX01000003">
    <property type="protein sequence ID" value="GMS91346.1"/>
    <property type="molecule type" value="Genomic_DNA"/>
</dbReference>
<evidence type="ECO:0000313" key="8">
    <source>
        <dbReference type="Proteomes" id="UP001432027"/>
    </source>
</evidence>
<evidence type="ECO:0000313" key="3">
    <source>
        <dbReference type="EMBL" id="GMS88832.1"/>
    </source>
</evidence>
<evidence type="ECO:0000313" key="5">
    <source>
        <dbReference type="EMBL" id="GMS91346.1"/>
    </source>
</evidence>
<proteinExistence type="predicted"/>
<sequence length="117" mass="13324">PKVSVDVSNPWAKSTPSLQLSNFEKLEQQISCIVPKIKSMIDRWILSRHHRSSLMLPISCESFNGIIHFFIEDCVHFVQTSLQSDAFQSIRRLSFNLFRAVGIGNNQSIGCNHQHIS</sequence>
<dbReference type="EMBL" id="BTSX01000002">
    <property type="protein sequence ID" value="GMS85361.1"/>
    <property type="molecule type" value="Genomic_DNA"/>
</dbReference>
<dbReference type="AlphaFoldDB" id="A0AAV5T6Z9"/>
<dbReference type="Proteomes" id="UP001432027">
    <property type="component" value="Unassembled WGS sequence"/>
</dbReference>
<evidence type="ECO:0000313" key="1">
    <source>
        <dbReference type="EMBL" id="GMS85361.1"/>
    </source>
</evidence>